<dbReference type="InterPro" id="IPR016047">
    <property type="entry name" value="M23ase_b-sheet_dom"/>
</dbReference>
<dbReference type="Pfam" id="PF01476">
    <property type="entry name" value="LysM"/>
    <property type="match status" value="2"/>
</dbReference>
<evidence type="ECO:0000259" key="1">
    <source>
        <dbReference type="PROSITE" id="PS51782"/>
    </source>
</evidence>
<dbReference type="Proteomes" id="UP000179010">
    <property type="component" value="Unassembled WGS sequence"/>
</dbReference>
<accession>A0A1F4PP66</accession>
<evidence type="ECO:0000313" key="2">
    <source>
        <dbReference type="EMBL" id="OGB85386.1"/>
    </source>
</evidence>
<name>A0A1F4PP66_UNCK3</name>
<comment type="caution">
    <text evidence="2">The sequence shown here is derived from an EMBL/GenBank/DDBJ whole genome shotgun (WGS) entry which is preliminary data.</text>
</comment>
<proteinExistence type="predicted"/>
<feature type="domain" description="LysM" evidence="1">
    <location>
        <begin position="174"/>
        <end position="218"/>
    </location>
</feature>
<dbReference type="PANTHER" id="PTHR21666">
    <property type="entry name" value="PEPTIDASE-RELATED"/>
    <property type="match status" value="1"/>
</dbReference>
<evidence type="ECO:0000313" key="3">
    <source>
        <dbReference type="Proteomes" id="UP000179010"/>
    </source>
</evidence>
<dbReference type="SUPFAM" id="SSF51261">
    <property type="entry name" value="Duplicated hybrid motif"/>
    <property type="match status" value="1"/>
</dbReference>
<dbReference type="GO" id="GO:0004222">
    <property type="term" value="F:metalloendopeptidase activity"/>
    <property type="evidence" value="ECO:0007669"/>
    <property type="project" value="TreeGrafter"/>
</dbReference>
<dbReference type="SUPFAM" id="SSF54106">
    <property type="entry name" value="LysM domain"/>
    <property type="match status" value="1"/>
</dbReference>
<dbReference type="STRING" id="1798539.A2994_02045"/>
<dbReference type="AlphaFoldDB" id="A0A1F4PP66"/>
<dbReference type="Gene3D" id="3.10.350.10">
    <property type="entry name" value="LysM domain"/>
    <property type="match status" value="2"/>
</dbReference>
<organism evidence="2 3">
    <name type="scientific">candidate division Kazan bacterium RIFCSPLOWO2_01_FULL_48_13</name>
    <dbReference type="NCBI Taxonomy" id="1798539"/>
    <lineage>
        <taxon>Bacteria</taxon>
        <taxon>Bacteria division Kazan-3B-28</taxon>
    </lineage>
</organism>
<dbReference type="PROSITE" id="PS51782">
    <property type="entry name" value="LYSM"/>
    <property type="match status" value="2"/>
</dbReference>
<protein>
    <recommendedName>
        <fullName evidence="1">LysM domain-containing protein</fullName>
    </recommendedName>
</protein>
<reference evidence="2 3" key="1">
    <citation type="journal article" date="2016" name="Nat. Commun.">
        <title>Thousands of microbial genomes shed light on interconnected biogeochemical processes in an aquifer system.</title>
        <authorList>
            <person name="Anantharaman K."/>
            <person name="Brown C.T."/>
            <person name="Hug L.A."/>
            <person name="Sharon I."/>
            <person name="Castelle C.J."/>
            <person name="Probst A.J."/>
            <person name="Thomas B.C."/>
            <person name="Singh A."/>
            <person name="Wilkins M.J."/>
            <person name="Karaoz U."/>
            <person name="Brodie E.L."/>
            <person name="Williams K.H."/>
            <person name="Hubbard S.S."/>
            <person name="Banfield J.F."/>
        </authorList>
    </citation>
    <scope>NUCLEOTIDE SEQUENCE [LARGE SCALE GENOMIC DNA]</scope>
</reference>
<dbReference type="InterPro" id="IPR050570">
    <property type="entry name" value="Cell_wall_metabolism_enzyme"/>
</dbReference>
<gene>
    <name evidence="2" type="ORF">A2994_02045</name>
</gene>
<dbReference type="Gene3D" id="2.70.70.10">
    <property type="entry name" value="Glucose Permease (Domain IIA)"/>
    <property type="match status" value="1"/>
</dbReference>
<feature type="domain" description="LysM" evidence="1">
    <location>
        <begin position="125"/>
        <end position="168"/>
    </location>
</feature>
<dbReference type="PANTHER" id="PTHR21666:SF270">
    <property type="entry name" value="MUREIN HYDROLASE ACTIVATOR ENVC"/>
    <property type="match status" value="1"/>
</dbReference>
<dbReference type="InterPro" id="IPR018392">
    <property type="entry name" value="LysM"/>
</dbReference>
<dbReference type="Pfam" id="PF01551">
    <property type="entry name" value="Peptidase_M23"/>
    <property type="match status" value="1"/>
</dbReference>
<dbReference type="CDD" id="cd12797">
    <property type="entry name" value="M23_peptidase"/>
    <property type="match status" value="1"/>
</dbReference>
<dbReference type="SMART" id="SM00257">
    <property type="entry name" value="LysM"/>
    <property type="match status" value="2"/>
</dbReference>
<dbReference type="EMBL" id="METE01000004">
    <property type="protein sequence ID" value="OGB85386.1"/>
    <property type="molecule type" value="Genomic_DNA"/>
</dbReference>
<dbReference type="CDD" id="cd00118">
    <property type="entry name" value="LysM"/>
    <property type="match status" value="2"/>
</dbReference>
<dbReference type="InterPro" id="IPR036779">
    <property type="entry name" value="LysM_dom_sf"/>
</dbReference>
<sequence length="369" mass="40185">MAGRGRGLRSIKLTSRSIAKRVDLHKTARSFGEYGKHWGLITLSVIVLLSSIRLSAPAGTGGPADTGTRYRTIAEIASAATLAELGNPLYSNEEYTTSVDTTGEYLFKTVPTETIISRSNRTETIKYIVREGESVGSLANDFGITALTIKYANGLSSNSLKVGQELKIPPIDGLYTTVKRNDTLSSIANRYHVKVDDIIKYNGLIANDPIFAGQELLIPGAIVSKAATAPTGSNSNINVPNYNPTPYSGRFVWPTETATHYISQGHKSYHRAIDLNRLNGWGIYASAPGVVQTQRTRGGYGNLIIINHGDGWSTYYGHLSEFRVTPGQYVQQGQLIGIMGSTGRSTGPHLHFEIRQNDTPLNPLNYLPR</sequence>
<dbReference type="InterPro" id="IPR011055">
    <property type="entry name" value="Dup_hybrid_motif"/>
</dbReference>